<feature type="non-terminal residue" evidence="2">
    <location>
        <position position="1"/>
    </location>
</feature>
<name>A0ABD0PGE2_CIRMR</name>
<evidence type="ECO:0000313" key="2">
    <source>
        <dbReference type="EMBL" id="KAL0172736.1"/>
    </source>
</evidence>
<feature type="region of interest" description="Disordered" evidence="1">
    <location>
        <begin position="1"/>
        <end position="38"/>
    </location>
</feature>
<comment type="caution">
    <text evidence="2">The sequence shown here is derived from an EMBL/GenBank/DDBJ whole genome shotgun (WGS) entry which is preliminary data.</text>
</comment>
<dbReference type="Proteomes" id="UP001529510">
    <property type="component" value="Unassembled WGS sequence"/>
</dbReference>
<evidence type="ECO:0008006" key="4">
    <source>
        <dbReference type="Google" id="ProtNLM"/>
    </source>
</evidence>
<dbReference type="AlphaFoldDB" id="A0ABD0PGE2"/>
<keyword evidence="3" id="KW-1185">Reference proteome</keyword>
<accession>A0ABD0PGE2</accession>
<sequence>DTDDDEDASTVIVRNPEFKADSTQEPVYSSSPSLDSSISKELDKISIDTFIDSDVGPE</sequence>
<feature type="non-terminal residue" evidence="2">
    <location>
        <position position="58"/>
    </location>
</feature>
<evidence type="ECO:0000313" key="3">
    <source>
        <dbReference type="Proteomes" id="UP001529510"/>
    </source>
</evidence>
<proteinExistence type="predicted"/>
<protein>
    <recommendedName>
        <fullName evidence="4">Zinc finger protein 639</fullName>
    </recommendedName>
</protein>
<gene>
    <name evidence="2" type="ORF">M9458_033047</name>
</gene>
<organism evidence="2 3">
    <name type="scientific">Cirrhinus mrigala</name>
    <name type="common">Mrigala</name>
    <dbReference type="NCBI Taxonomy" id="683832"/>
    <lineage>
        <taxon>Eukaryota</taxon>
        <taxon>Metazoa</taxon>
        <taxon>Chordata</taxon>
        <taxon>Craniata</taxon>
        <taxon>Vertebrata</taxon>
        <taxon>Euteleostomi</taxon>
        <taxon>Actinopterygii</taxon>
        <taxon>Neopterygii</taxon>
        <taxon>Teleostei</taxon>
        <taxon>Ostariophysi</taxon>
        <taxon>Cypriniformes</taxon>
        <taxon>Cyprinidae</taxon>
        <taxon>Labeoninae</taxon>
        <taxon>Labeonini</taxon>
        <taxon>Cirrhinus</taxon>
    </lineage>
</organism>
<evidence type="ECO:0000256" key="1">
    <source>
        <dbReference type="SAM" id="MobiDB-lite"/>
    </source>
</evidence>
<reference evidence="2 3" key="1">
    <citation type="submission" date="2024-05" db="EMBL/GenBank/DDBJ databases">
        <title>Genome sequencing and assembly of Indian major carp, Cirrhinus mrigala (Hamilton, 1822).</title>
        <authorList>
            <person name="Mohindra V."/>
            <person name="Chowdhury L.M."/>
            <person name="Lal K."/>
            <person name="Jena J.K."/>
        </authorList>
    </citation>
    <scope>NUCLEOTIDE SEQUENCE [LARGE SCALE GENOMIC DNA]</scope>
    <source>
        <strain evidence="2">CM1030</strain>
        <tissue evidence="2">Blood</tissue>
    </source>
</reference>
<dbReference type="EMBL" id="JAMKFB020000016">
    <property type="protein sequence ID" value="KAL0172736.1"/>
    <property type="molecule type" value="Genomic_DNA"/>
</dbReference>